<proteinExistence type="predicted"/>
<name>A0A3P7JJG9_STRVU</name>
<keyword evidence="1" id="KW-0732">Signal</keyword>
<evidence type="ECO:0000256" key="1">
    <source>
        <dbReference type="SAM" id="SignalP"/>
    </source>
</evidence>
<gene>
    <name evidence="2" type="ORF">SVUK_LOCUS11315</name>
</gene>
<protein>
    <submittedName>
        <fullName evidence="2">Uncharacterized protein</fullName>
    </submittedName>
</protein>
<feature type="signal peptide" evidence="1">
    <location>
        <begin position="1"/>
        <end position="20"/>
    </location>
</feature>
<accession>A0A3P7JJG9</accession>
<reference evidence="2 3" key="1">
    <citation type="submission" date="2018-11" db="EMBL/GenBank/DDBJ databases">
        <authorList>
            <consortium name="Pathogen Informatics"/>
        </authorList>
    </citation>
    <scope>NUCLEOTIDE SEQUENCE [LARGE SCALE GENOMIC DNA]</scope>
</reference>
<feature type="chain" id="PRO_5018138034" evidence="1">
    <location>
        <begin position="21"/>
        <end position="89"/>
    </location>
</feature>
<evidence type="ECO:0000313" key="2">
    <source>
        <dbReference type="EMBL" id="VDM76317.1"/>
    </source>
</evidence>
<evidence type="ECO:0000313" key="3">
    <source>
        <dbReference type="Proteomes" id="UP000270094"/>
    </source>
</evidence>
<dbReference type="AlphaFoldDB" id="A0A3P7JJG9"/>
<sequence length="89" mass="9571">MGIIYYLLTALVLLIELSKAGMGPHHFPAPMGPMVPMKGHMKGGAILPPFPDGGMFKAPVPLTPYAYGPHPYELYGGFSYAPASFLSNY</sequence>
<keyword evidence="3" id="KW-1185">Reference proteome</keyword>
<dbReference type="EMBL" id="UYYB01096755">
    <property type="protein sequence ID" value="VDM76317.1"/>
    <property type="molecule type" value="Genomic_DNA"/>
</dbReference>
<dbReference type="Proteomes" id="UP000270094">
    <property type="component" value="Unassembled WGS sequence"/>
</dbReference>
<organism evidence="2 3">
    <name type="scientific">Strongylus vulgaris</name>
    <name type="common">Blood worm</name>
    <dbReference type="NCBI Taxonomy" id="40348"/>
    <lineage>
        <taxon>Eukaryota</taxon>
        <taxon>Metazoa</taxon>
        <taxon>Ecdysozoa</taxon>
        <taxon>Nematoda</taxon>
        <taxon>Chromadorea</taxon>
        <taxon>Rhabditida</taxon>
        <taxon>Rhabditina</taxon>
        <taxon>Rhabditomorpha</taxon>
        <taxon>Strongyloidea</taxon>
        <taxon>Strongylidae</taxon>
        <taxon>Strongylus</taxon>
    </lineage>
</organism>